<evidence type="ECO:0000256" key="1">
    <source>
        <dbReference type="SAM" id="Phobius"/>
    </source>
</evidence>
<feature type="transmembrane region" description="Helical" evidence="1">
    <location>
        <begin position="155"/>
        <end position="177"/>
    </location>
</feature>
<feature type="transmembrane region" description="Helical" evidence="1">
    <location>
        <begin position="6"/>
        <end position="27"/>
    </location>
</feature>
<dbReference type="EMBL" id="LWLG01000002">
    <property type="protein sequence ID" value="OAQ21432.1"/>
    <property type="molecule type" value="Genomic_DNA"/>
</dbReference>
<sequence length="185" mass="20580">MADPTIGKWIAPIIYLGAAVLLANGLLHLDPERKKSNERVVGVITLTVGLMWWPFLIAMMVVQGLGSLTNFVTGLAGMYAFAFTALGVCEIWDIKPRRQLGAVFILIGWLTLAYGVYWLVYPTPKWIYHFSIAFVWFVAMNIAGFFMNGKVSEKLLGYVVTFAALYTFAIPAILWSMPPGHQGPF</sequence>
<dbReference type="Proteomes" id="UP000078390">
    <property type="component" value="Unassembled WGS sequence"/>
</dbReference>
<gene>
    <name evidence="2" type="ORF">TDIS_0653</name>
</gene>
<comment type="caution">
    <text evidence="2">The sequence shown here is derived from an EMBL/GenBank/DDBJ whole genome shotgun (WGS) entry which is preliminary data.</text>
</comment>
<feature type="transmembrane region" description="Helical" evidence="1">
    <location>
        <begin position="39"/>
        <end position="62"/>
    </location>
</feature>
<reference evidence="2 3" key="1">
    <citation type="submission" date="2016-04" db="EMBL/GenBank/DDBJ databases">
        <title>Genome analysis of Thermosulfurimonas dismutans, the first thermophilic sulfur-disproportionating bacterium of the phylum Thermodesulfobacteria.</title>
        <authorList>
            <person name="Mardanov A.V."/>
            <person name="Beletsky A.V."/>
            <person name="Kadnikov V.V."/>
            <person name="Slobodkin A.I."/>
            <person name="Ravin N.V."/>
        </authorList>
    </citation>
    <scope>NUCLEOTIDE SEQUENCE [LARGE SCALE GENOMIC DNA]</scope>
    <source>
        <strain evidence="2 3">S95</strain>
    </source>
</reference>
<name>A0A179D7K6_9BACT</name>
<feature type="transmembrane region" description="Helical" evidence="1">
    <location>
        <begin position="68"/>
        <end position="88"/>
    </location>
</feature>
<feature type="transmembrane region" description="Helical" evidence="1">
    <location>
        <begin position="100"/>
        <end position="120"/>
    </location>
</feature>
<keyword evidence="1" id="KW-0472">Membrane</keyword>
<keyword evidence="3" id="KW-1185">Reference proteome</keyword>
<evidence type="ECO:0000313" key="2">
    <source>
        <dbReference type="EMBL" id="OAQ21432.1"/>
    </source>
</evidence>
<keyword evidence="1" id="KW-1133">Transmembrane helix</keyword>
<keyword evidence="1" id="KW-0812">Transmembrane</keyword>
<accession>A0A179D7K6</accession>
<dbReference type="RefSeq" id="WP_068669247.1">
    <property type="nucleotide sequence ID" value="NZ_LWLG01000002.1"/>
</dbReference>
<dbReference type="STRING" id="999894.TDIS_0653"/>
<feature type="transmembrane region" description="Helical" evidence="1">
    <location>
        <begin position="126"/>
        <end position="148"/>
    </location>
</feature>
<dbReference type="AlphaFoldDB" id="A0A179D7K6"/>
<dbReference type="OrthoDB" id="9255654at2"/>
<proteinExistence type="predicted"/>
<protein>
    <submittedName>
        <fullName evidence="2">Uncharacterized protein</fullName>
    </submittedName>
</protein>
<organism evidence="2 3">
    <name type="scientific">Thermosulfurimonas dismutans</name>
    <dbReference type="NCBI Taxonomy" id="999894"/>
    <lineage>
        <taxon>Bacteria</taxon>
        <taxon>Pseudomonadati</taxon>
        <taxon>Thermodesulfobacteriota</taxon>
        <taxon>Thermodesulfobacteria</taxon>
        <taxon>Thermodesulfobacteriales</taxon>
        <taxon>Thermodesulfobacteriaceae</taxon>
        <taxon>Thermosulfurimonas</taxon>
    </lineage>
</organism>
<evidence type="ECO:0000313" key="3">
    <source>
        <dbReference type="Proteomes" id="UP000078390"/>
    </source>
</evidence>